<dbReference type="Gene3D" id="3.40.109.10">
    <property type="entry name" value="NADH Oxidase"/>
    <property type="match status" value="1"/>
</dbReference>
<dbReference type="AlphaFoldDB" id="A0A3B1CAB9"/>
<protein>
    <submittedName>
        <fullName evidence="4">Nitroreductase</fullName>
    </submittedName>
</protein>
<dbReference type="CDD" id="cd02138">
    <property type="entry name" value="TdsD-like"/>
    <property type="match status" value="1"/>
</dbReference>
<dbReference type="EMBL" id="UOGA01000204">
    <property type="protein sequence ID" value="VAX21613.1"/>
    <property type="molecule type" value="Genomic_DNA"/>
</dbReference>
<name>A0A3B1CAB9_9ZZZZ</name>
<comment type="similarity">
    <text evidence="1">Belongs to the nitroreductase family.</text>
</comment>
<reference evidence="4" key="1">
    <citation type="submission" date="2018-06" db="EMBL/GenBank/DDBJ databases">
        <authorList>
            <person name="Zhirakovskaya E."/>
        </authorList>
    </citation>
    <scope>NUCLEOTIDE SEQUENCE</scope>
</reference>
<keyword evidence="2" id="KW-0560">Oxidoreductase</keyword>
<proteinExistence type="inferred from homology"/>
<evidence type="ECO:0000259" key="3">
    <source>
        <dbReference type="Pfam" id="PF00881"/>
    </source>
</evidence>
<sequence length="186" mass="21176">MRNSRYEKLSKMFIDRWSPRAFKHSSIALNDIETLFEAARWSPSCLNEQPWRLIYADKKERLEQFQSILVDANKVWAKHAPVLVVAFARKNFRKNGKPNRFSEFDTGAACMALALQANYMGLSCHTMGGFDERKAYEVTNISPDDYTAVCVMAIGEKGDPDSLPAQLKEREIPSQRIPLTEIANEG</sequence>
<dbReference type="InterPro" id="IPR029479">
    <property type="entry name" value="Nitroreductase"/>
</dbReference>
<dbReference type="GO" id="GO:0016491">
    <property type="term" value="F:oxidoreductase activity"/>
    <property type="evidence" value="ECO:0007669"/>
    <property type="project" value="UniProtKB-KW"/>
</dbReference>
<dbReference type="PANTHER" id="PTHR43673">
    <property type="entry name" value="NAD(P)H NITROREDUCTASE YDGI-RELATED"/>
    <property type="match status" value="1"/>
</dbReference>
<evidence type="ECO:0000313" key="4">
    <source>
        <dbReference type="EMBL" id="VAX21613.1"/>
    </source>
</evidence>
<feature type="domain" description="Nitroreductase" evidence="3">
    <location>
        <begin position="15"/>
        <end position="155"/>
    </location>
</feature>
<organism evidence="4">
    <name type="scientific">hydrothermal vent metagenome</name>
    <dbReference type="NCBI Taxonomy" id="652676"/>
    <lineage>
        <taxon>unclassified sequences</taxon>
        <taxon>metagenomes</taxon>
        <taxon>ecological metagenomes</taxon>
    </lineage>
</organism>
<dbReference type="PANTHER" id="PTHR43673:SF10">
    <property type="entry name" value="NADH DEHYDROGENASE_NAD(P)H NITROREDUCTASE XCC3605-RELATED"/>
    <property type="match status" value="1"/>
</dbReference>
<accession>A0A3B1CAB9</accession>
<gene>
    <name evidence="4" type="ORF">MNBD_NITROSPINAE04-1603</name>
</gene>
<dbReference type="SUPFAM" id="SSF55469">
    <property type="entry name" value="FMN-dependent nitroreductase-like"/>
    <property type="match status" value="1"/>
</dbReference>
<dbReference type="InterPro" id="IPR000415">
    <property type="entry name" value="Nitroreductase-like"/>
</dbReference>
<evidence type="ECO:0000256" key="1">
    <source>
        <dbReference type="ARBA" id="ARBA00007118"/>
    </source>
</evidence>
<evidence type="ECO:0000256" key="2">
    <source>
        <dbReference type="ARBA" id="ARBA00023002"/>
    </source>
</evidence>
<dbReference type="Pfam" id="PF00881">
    <property type="entry name" value="Nitroreductase"/>
    <property type="match status" value="1"/>
</dbReference>